<evidence type="ECO:0000313" key="3">
    <source>
        <dbReference type="Proteomes" id="UP000533598"/>
    </source>
</evidence>
<evidence type="ECO:0000313" key="2">
    <source>
        <dbReference type="EMBL" id="MBB4679493.1"/>
    </source>
</evidence>
<keyword evidence="3" id="KW-1185">Reference proteome</keyword>
<protein>
    <recommendedName>
        <fullName evidence="4">Replication-relaxation</fullName>
    </recommendedName>
</protein>
<proteinExistence type="predicted"/>
<sequence length="336" mass="37440">MITNVTPQRKLRGHLPQRPTPRAAATGAHHARLASRLTPRDRWLARMLFEHRVLTTHQIEQLAFPSTRAANHRLRQLYLWRVLDRFQPFVTTGTMPMHYILDTAGATTLAHEDGLAPEALGYRHTTAIGIAHSLRLAHTTGVNGFFTTLIAHARHPATRSRLTAWWPDTRCAAHFGDIVRPDAYGRWKQAGREFEFFLEYDFGTETLTRLTTKLTDYARLAAATAIRTPVLFHFPSHRRESTARRALTEAIASLVHPALVPIATTTAGSNPTAGWLPLAVPAAGQGRLELIALADLWPITNSATTAEQERRHTVVQTRLTPPTPMPPPPAARRAQP</sequence>
<dbReference type="Proteomes" id="UP000533598">
    <property type="component" value="Unassembled WGS sequence"/>
</dbReference>
<comment type="caution">
    <text evidence="2">The sequence shown here is derived from an EMBL/GenBank/DDBJ whole genome shotgun (WGS) entry which is preliminary data.</text>
</comment>
<feature type="compositionally biased region" description="Pro residues" evidence="1">
    <location>
        <begin position="321"/>
        <end position="330"/>
    </location>
</feature>
<dbReference type="AlphaFoldDB" id="A0A7W7FWD5"/>
<feature type="region of interest" description="Disordered" evidence="1">
    <location>
        <begin position="1"/>
        <end position="31"/>
    </location>
</feature>
<dbReference type="InterPro" id="IPR025855">
    <property type="entry name" value="Replic_Relax"/>
</dbReference>
<accession>A0A7W7FWD5</accession>
<evidence type="ECO:0008006" key="4">
    <source>
        <dbReference type="Google" id="ProtNLM"/>
    </source>
</evidence>
<name>A0A7W7FWD5_9PSEU</name>
<dbReference type="EMBL" id="JACHMH010000001">
    <property type="protein sequence ID" value="MBB4679493.1"/>
    <property type="molecule type" value="Genomic_DNA"/>
</dbReference>
<reference evidence="2 3" key="1">
    <citation type="submission" date="2020-08" db="EMBL/GenBank/DDBJ databases">
        <title>Sequencing the genomes of 1000 actinobacteria strains.</title>
        <authorList>
            <person name="Klenk H.-P."/>
        </authorList>
    </citation>
    <scope>NUCLEOTIDE SEQUENCE [LARGE SCALE GENOMIC DNA]</scope>
    <source>
        <strain evidence="2 3">DSM 44230</strain>
    </source>
</reference>
<evidence type="ECO:0000256" key="1">
    <source>
        <dbReference type="SAM" id="MobiDB-lite"/>
    </source>
</evidence>
<gene>
    <name evidence="2" type="ORF">HNR67_005611</name>
</gene>
<dbReference type="RefSeq" id="WP_185005233.1">
    <property type="nucleotide sequence ID" value="NZ_BAAAUI010000001.1"/>
</dbReference>
<dbReference type="Pfam" id="PF13814">
    <property type="entry name" value="Replic_Relax"/>
    <property type="match status" value="1"/>
</dbReference>
<organism evidence="2 3">
    <name type="scientific">Crossiella cryophila</name>
    <dbReference type="NCBI Taxonomy" id="43355"/>
    <lineage>
        <taxon>Bacteria</taxon>
        <taxon>Bacillati</taxon>
        <taxon>Actinomycetota</taxon>
        <taxon>Actinomycetes</taxon>
        <taxon>Pseudonocardiales</taxon>
        <taxon>Pseudonocardiaceae</taxon>
        <taxon>Crossiella</taxon>
    </lineage>
</organism>
<feature type="region of interest" description="Disordered" evidence="1">
    <location>
        <begin position="304"/>
        <end position="336"/>
    </location>
</feature>